<evidence type="ECO:0000313" key="11">
    <source>
        <dbReference type="Proteomes" id="UP001477672"/>
    </source>
</evidence>
<feature type="transmembrane region" description="Helical" evidence="7">
    <location>
        <begin position="289"/>
        <end position="307"/>
    </location>
</feature>
<dbReference type="SUPFAM" id="SSF90123">
    <property type="entry name" value="ABC transporter transmembrane region"/>
    <property type="match status" value="1"/>
</dbReference>
<comment type="caution">
    <text evidence="10">The sequence shown here is derived from an EMBL/GenBank/DDBJ whole genome shotgun (WGS) entry which is preliminary data.</text>
</comment>
<evidence type="ECO:0000256" key="7">
    <source>
        <dbReference type="SAM" id="Phobius"/>
    </source>
</evidence>
<keyword evidence="4 10" id="KW-0067">ATP-binding</keyword>
<dbReference type="InterPro" id="IPR039421">
    <property type="entry name" value="Type_1_exporter"/>
</dbReference>
<dbReference type="PANTHER" id="PTHR24221:SF276">
    <property type="entry name" value="ABC TRANSPORTER, ATP-BINDING_PERMEASE PROTEIN"/>
    <property type="match status" value="1"/>
</dbReference>
<feature type="transmembrane region" description="Helical" evidence="7">
    <location>
        <begin position="396"/>
        <end position="416"/>
    </location>
</feature>
<dbReference type="SUPFAM" id="SSF52540">
    <property type="entry name" value="P-loop containing nucleoside triphosphate hydrolases"/>
    <property type="match status" value="1"/>
</dbReference>
<dbReference type="InterPro" id="IPR003439">
    <property type="entry name" value="ABC_transporter-like_ATP-bd"/>
</dbReference>
<dbReference type="InterPro" id="IPR027417">
    <property type="entry name" value="P-loop_NTPase"/>
</dbReference>
<reference evidence="10 11" key="1">
    <citation type="submission" date="2024-03" db="EMBL/GenBank/DDBJ databases">
        <title>Human intestinal bacterial collection.</title>
        <authorList>
            <person name="Pauvert C."/>
            <person name="Hitch T.C.A."/>
            <person name="Clavel T."/>
        </authorList>
    </citation>
    <scope>NUCLEOTIDE SEQUENCE [LARGE SCALE GENOMIC DNA]</scope>
    <source>
        <strain evidence="10 11">CLA-JM-H11</strain>
    </source>
</reference>
<protein>
    <submittedName>
        <fullName evidence="10">ABC transporter ATP-binding protein</fullName>
    </submittedName>
</protein>
<comment type="subcellular location">
    <subcellularLocation>
        <location evidence="1">Cell membrane</location>
        <topology evidence="1">Multi-pass membrane protein</topology>
    </subcellularLocation>
</comment>
<feature type="transmembrane region" description="Helical" evidence="7">
    <location>
        <begin position="436"/>
        <end position="454"/>
    </location>
</feature>
<keyword evidence="2 7" id="KW-0812">Transmembrane</keyword>
<evidence type="ECO:0000256" key="1">
    <source>
        <dbReference type="ARBA" id="ARBA00004651"/>
    </source>
</evidence>
<dbReference type="RefSeq" id="WP_349215110.1">
    <property type="nucleotide sequence ID" value="NZ_JBBMFA010000063.1"/>
</dbReference>
<feature type="transmembrane region" description="Helical" evidence="7">
    <location>
        <begin position="313"/>
        <end position="336"/>
    </location>
</feature>
<evidence type="ECO:0000256" key="4">
    <source>
        <dbReference type="ARBA" id="ARBA00022840"/>
    </source>
</evidence>
<proteinExistence type="predicted"/>
<dbReference type="GO" id="GO:0005524">
    <property type="term" value="F:ATP binding"/>
    <property type="evidence" value="ECO:0007669"/>
    <property type="project" value="UniProtKB-KW"/>
</dbReference>
<dbReference type="InterPro" id="IPR011527">
    <property type="entry name" value="ABC1_TM_dom"/>
</dbReference>
<keyword evidence="3" id="KW-0547">Nucleotide-binding</keyword>
<feature type="transmembrane region" description="Helical" evidence="7">
    <location>
        <begin position="217"/>
        <end position="236"/>
    </location>
</feature>
<evidence type="ECO:0000256" key="2">
    <source>
        <dbReference type="ARBA" id="ARBA00022692"/>
    </source>
</evidence>
<dbReference type="InterPro" id="IPR003593">
    <property type="entry name" value="AAA+_ATPase"/>
</dbReference>
<dbReference type="Pfam" id="PF00664">
    <property type="entry name" value="ABC_membrane"/>
    <property type="match status" value="1"/>
</dbReference>
<keyword evidence="6 7" id="KW-0472">Membrane</keyword>
<feature type="domain" description="ABC transmembrane type-1" evidence="9">
    <location>
        <begin position="214"/>
        <end position="456"/>
    </location>
</feature>
<keyword evidence="11" id="KW-1185">Reference proteome</keyword>
<sequence length="734" mass="80416">MLKLKRYMKPYLGFLLAAVLLLFGQAMLELELPNMMSNIVNIGIQQGGITQAAPDAIDADAMALMKQFMSTEDQAVVDEAYSPFDSLADTDKLYKTYPEADGTTLALTGDGSAASGAFSRASYALLQVLEQVGSQSGQSFGDADSKTMDLSRMNELLPLLQQLPRQVVDDAIAASAATPDMMLEQTAAVFTKSFYVQLGADTDAIQNRYIFSTGAKMLGLAILLTACAIGAGFCLARMGAGVGRDLRHAVFERVTHFNNAEMDQFSTASLITRTTNDITQVQTFLSMGLRMMCFAPIMGIGGLIMGLSKCVSLAWVLALALILMLGLILMLFTVALPRFKKMQQLVDRLNLVSREELSGMMVVRAFANQDFMQKRFDKANRDLTSNTLFVNRAMTIMLPFMMLVMNGVSLLIVWFGGHQIAESNMQVGDMMAFIQYAMHVIMSFLFISMMFIMVPRATVSAERIYEVITTESSIKDPEQPKHLPARPQGVIRFEDVSFRYEGADANVLEHISFTAKPGETTAFIGSTGSGKSTLVNLVPRFYDVSEGRITIDGIDVRDLTQHELRDAIGYVPQKGLLFSGTVASNLRYADAEASDETLQRAADVAQATEFIQQLEDGFDTAISQGGTNVSGGQRQRLSIARALVKKAPVYIFDDTFSALDFKTDAKLRKALAGYTENSTVLLVAQRVSTIMHAQQIVVLDEGRVAGIGTHKELLKTCKTYREIAESQLSKEELA</sequence>
<dbReference type="Gene3D" id="3.40.50.300">
    <property type="entry name" value="P-loop containing nucleotide triphosphate hydrolases"/>
    <property type="match status" value="1"/>
</dbReference>
<dbReference type="PROSITE" id="PS00211">
    <property type="entry name" value="ABC_TRANSPORTER_1"/>
    <property type="match status" value="1"/>
</dbReference>
<dbReference type="CDD" id="cd18548">
    <property type="entry name" value="ABC_6TM_Tm287_like"/>
    <property type="match status" value="1"/>
</dbReference>
<dbReference type="PROSITE" id="PS50929">
    <property type="entry name" value="ABC_TM1F"/>
    <property type="match status" value="1"/>
</dbReference>
<dbReference type="Proteomes" id="UP001477672">
    <property type="component" value="Unassembled WGS sequence"/>
</dbReference>
<dbReference type="SMART" id="SM00382">
    <property type="entry name" value="AAA"/>
    <property type="match status" value="1"/>
</dbReference>
<dbReference type="PANTHER" id="PTHR24221">
    <property type="entry name" value="ATP-BINDING CASSETTE SUB-FAMILY B"/>
    <property type="match status" value="1"/>
</dbReference>
<evidence type="ECO:0000256" key="6">
    <source>
        <dbReference type="ARBA" id="ARBA00023136"/>
    </source>
</evidence>
<dbReference type="InterPro" id="IPR017871">
    <property type="entry name" value="ABC_transporter-like_CS"/>
</dbReference>
<evidence type="ECO:0000259" key="8">
    <source>
        <dbReference type="PROSITE" id="PS50893"/>
    </source>
</evidence>
<dbReference type="InterPro" id="IPR036640">
    <property type="entry name" value="ABC1_TM_sf"/>
</dbReference>
<evidence type="ECO:0000313" key="10">
    <source>
        <dbReference type="EMBL" id="MEQ2519676.1"/>
    </source>
</evidence>
<gene>
    <name evidence="10" type="ORF">WMO24_04420</name>
</gene>
<evidence type="ECO:0000256" key="5">
    <source>
        <dbReference type="ARBA" id="ARBA00022989"/>
    </source>
</evidence>
<dbReference type="Pfam" id="PF00005">
    <property type="entry name" value="ABC_tran"/>
    <property type="match status" value="1"/>
</dbReference>
<evidence type="ECO:0000256" key="3">
    <source>
        <dbReference type="ARBA" id="ARBA00022741"/>
    </source>
</evidence>
<feature type="domain" description="ABC transporter" evidence="8">
    <location>
        <begin position="491"/>
        <end position="726"/>
    </location>
</feature>
<organism evidence="10 11">
    <name type="scientific">Ruthenibacterium intestinale</name>
    <dbReference type="NCBI Taxonomy" id="3133163"/>
    <lineage>
        <taxon>Bacteria</taxon>
        <taxon>Bacillati</taxon>
        <taxon>Bacillota</taxon>
        <taxon>Clostridia</taxon>
        <taxon>Eubacteriales</taxon>
        <taxon>Oscillospiraceae</taxon>
        <taxon>Ruthenibacterium</taxon>
    </lineage>
</organism>
<dbReference type="EMBL" id="JBBMFA010000063">
    <property type="protein sequence ID" value="MEQ2519676.1"/>
    <property type="molecule type" value="Genomic_DNA"/>
</dbReference>
<keyword evidence="5 7" id="KW-1133">Transmembrane helix</keyword>
<evidence type="ECO:0000259" key="9">
    <source>
        <dbReference type="PROSITE" id="PS50929"/>
    </source>
</evidence>
<dbReference type="PROSITE" id="PS50893">
    <property type="entry name" value="ABC_TRANSPORTER_2"/>
    <property type="match status" value="1"/>
</dbReference>
<accession>A0ABV1GD53</accession>
<dbReference type="Gene3D" id="1.20.1560.10">
    <property type="entry name" value="ABC transporter type 1, transmembrane domain"/>
    <property type="match status" value="1"/>
</dbReference>
<name>A0ABV1GD53_9FIRM</name>